<dbReference type="OrthoDB" id="846071at2"/>
<reference evidence="1 2" key="1">
    <citation type="submission" date="2017-06" db="EMBL/GenBank/DDBJ databases">
        <authorList>
            <person name="Kim H.J."/>
            <person name="Triplett B.A."/>
        </authorList>
    </citation>
    <scope>NUCLEOTIDE SEQUENCE [LARGE SCALE GENOMIC DNA]</scope>
    <source>
        <strain evidence="1 2">DSM 25597</strain>
    </source>
</reference>
<dbReference type="Proteomes" id="UP000198379">
    <property type="component" value="Unassembled WGS sequence"/>
</dbReference>
<evidence type="ECO:0000313" key="2">
    <source>
        <dbReference type="Proteomes" id="UP000198379"/>
    </source>
</evidence>
<keyword evidence="1" id="KW-0808">Transferase</keyword>
<keyword evidence="2" id="KW-1185">Reference proteome</keyword>
<dbReference type="SUPFAM" id="SSF53756">
    <property type="entry name" value="UDP-Glycosyltransferase/glycogen phosphorylase"/>
    <property type="match status" value="1"/>
</dbReference>
<dbReference type="GO" id="GO:0016740">
    <property type="term" value="F:transferase activity"/>
    <property type="evidence" value="ECO:0007669"/>
    <property type="project" value="UniProtKB-KW"/>
</dbReference>
<accession>A0A238Z1C5</accession>
<gene>
    <name evidence="1" type="ORF">SAMN06265376_102525</name>
</gene>
<dbReference type="EMBL" id="FZNY01000002">
    <property type="protein sequence ID" value="SNR77072.1"/>
    <property type="molecule type" value="Genomic_DNA"/>
</dbReference>
<dbReference type="Gene3D" id="3.40.50.2000">
    <property type="entry name" value="Glycogen Phosphorylase B"/>
    <property type="match status" value="1"/>
</dbReference>
<proteinExistence type="predicted"/>
<organism evidence="1 2">
    <name type="scientific">Dokdonia pacifica</name>
    <dbReference type="NCBI Taxonomy" id="1627892"/>
    <lineage>
        <taxon>Bacteria</taxon>
        <taxon>Pseudomonadati</taxon>
        <taxon>Bacteroidota</taxon>
        <taxon>Flavobacteriia</taxon>
        <taxon>Flavobacteriales</taxon>
        <taxon>Flavobacteriaceae</taxon>
        <taxon>Dokdonia</taxon>
    </lineage>
</organism>
<dbReference type="AlphaFoldDB" id="A0A238Z1C5"/>
<dbReference type="RefSeq" id="WP_089371262.1">
    <property type="nucleotide sequence ID" value="NZ_BMEP01000001.1"/>
</dbReference>
<evidence type="ECO:0000313" key="1">
    <source>
        <dbReference type="EMBL" id="SNR77072.1"/>
    </source>
</evidence>
<protein>
    <submittedName>
        <fullName evidence="1">Glycosyltransferase involved in cell wall bisynthesis</fullName>
    </submittedName>
</protein>
<name>A0A238Z1C5_9FLAO</name>
<sequence length="446" mass="51620">MNKKVLVITPFFAPETHAAVFRAHKLVKYLKRMGWQPYVITVSINYEYNEDPLLLEELEDIPIYRTSYIEPSIRGVKMALGGPDRTYKTLKKQGVFDQAATIATTHTKKESKPTLAAKCYHYILNRHLKNPDRFWTWKRGAIKLAKKLIKEENIATVFTTTLPFTANEIGIELKKTMPIQWVADFRDPITYGKRFHSSIAKVYAKQKRIQDLTFQYADKIVGTSSSYGMIFHDQYAGEYDAKFEFIPTGIDDDYIPTPQVEKENTLVLVGEYLKEYKDAFFTIYKKAIEGLPIGQIPQIQIIGNKEINERVALPYVKELELTNHVTFYDHMPQSQLYDMIEKAAYVLLINGDKAYWWCVFAKLIDYIALQKQVLAFVPEISEAKKELIKANTATFLQFNEEDSVEKLKTIFQNQQTIHNPNTTYCKRYLASSQVQAFINLFEALQS</sequence>